<dbReference type="Proteomes" id="UP000429607">
    <property type="component" value="Unassembled WGS sequence"/>
</dbReference>
<dbReference type="Proteomes" id="UP000434957">
    <property type="component" value="Unassembled WGS sequence"/>
</dbReference>
<sequence>MLRLVSISSARLRVGVFRAAVAGATRFGVDREHAPTQHRYKALRFSSSDTPHNSRRWTTPALNDSEAWQQAVKPAFLMFLKLQKHLMVPLKFTVPHGDEAWPDAAWGYPLGKHATWLRKQWREGGGCINTTQLQELEEMGFAWDRSQYKWDRFVLPALRRFYDLNGHTDVPLSYRIPKGSPEWPEHLWGHHLGRKVAHMRNREDFATQLEADKEEMERLNFCHDSTLFVRNWREKVVPALRVFRQEFGHCDVENPFVVPSQFPWPEAAWGMRLGKTVQQIRCGKLRLNGDKHELEELGFAWNHAESEWSERIMPAFEIFRRLNGHCRVPGAFVVPPDENWPTRLWGLKLGAIVHEIRGQDNYYAAQVSHNKARLEELGFVWNVSESKWNERILPALETFHLLKAHCRVPNSFVVPSDENWPTPSWGLRLGKVVKWIRSEGCYSTQVSRDQARLEKLGFAWDFYEAEWSERILPALEAFHKVHGHCRVVVSFVVPSEATWPKQAHDLKLGTTVRTIRKNASYFDQIARAMDSLEAIEFDSKIAVSKWEERVEPILATFKQLHGHRNVPRDFVVPSNALWQQKDWGIQLGKLEPR</sequence>
<feature type="domain" description="Helicase-associated" evidence="1">
    <location>
        <begin position="464"/>
        <end position="537"/>
    </location>
</feature>
<evidence type="ECO:0000259" key="1">
    <source>
        <dbReference type="Pfam" id="PF03457"/>
    </source>
</evidence>
<dbReference type="Proteomes" id="UP000435112">
    <property type="component" value="Unassembled WGS sequence"/>
</dbReference>
<organism evidence="2 7">
    <name type="scientific">Phytophthora rubi</name>
    <dbReference type="NCBI Taxonomy" id="129364"/>
    <lineage>
        <taxon>Eukaryota</taxon>
        <taxon>Sar</taxon>
        <taxon>Stramenopiles</taxon>
        <taxon>Oomycota</taxon>
        <taxon>Peronosporomycetes</taxon>
        <taxon>Peronosporales</taxon>
        <taxon>Peronosporaceae</taxon>
        <taxon>Phytophthora</taxon>
    </lineage>
</organism>
<comment type="caution">
    <text evidence="2">The sequence shown here is derived from an EMBL/GenBank/DDBJ whole genome shotgun (WGS) entry which is preliminary data.</text>
</comment>
<dbReference type="EMBL" id="QXFT01000973">
    <property type="protein sequence ID" value="KAE9332283.1"/>
    <property type="molecule type" value="Genomic_DNA"/>
</dbReference>
<dbReference type="PANTHER" id="PTHR37066">
    <property type="entry name" value="HELICASE-ASSOCIATED"/>
    <property type="match status" value="1"/>
</dbReference>
<dbReference type="Pfam" id="PF03457">
    <property type="entry name" value="HA"/>
    <property type="match status" value="1"/>
</dbReference>
<proteinExistence type="predicted"/>
<dbReference type="EMBL" id="QXFV01001012">
    <property type="protein sequence ID" value="KAE9018061.1"/>
    <property type="molecule type" value="Genomic_DNA"/>
</dbReference>
<evidence type="ECO:0000313" key="5">
    <source>
        <dbReference type="Proteomes" id="UP000429607"/>
    </source>
</evidence>
<evidence type="ECO:0000313" key="6">
    <source>
        <dbReference type="Proteomes" id="UP000434957"/>
    </source>
</evidence>
<keyword evidence="6" id="KW-1185">Reference proteome</keyword>
<gene>
    <name evidence="3" type="ORF">PR001_g14236</name>
    <name evidence="2" type="ORF">PR002_g14682</name>
    <name evidence="4" type="ORF">PR003_g14593</name>
</gene>
<evidence type="ECO:0000313" key="2">
    <source>
        <dbReference type="EMBL" id="KAE9012874.1"/>
    </source>
</evidence>
<dbReference type="InterPro" id="IPR005114">
    <property type="entry name" value="Helicase_assoc"/>
</dbReference>
<name>A0A6A3L9Z0_9STRA</name>
<dbReference type="PANTHER" id="PTHR37066:SF1">
    <property type="entry name" value="LNS2_PITP DOMAIN-CONTAINING PROTEIN"/>
    <property type="match status" value="1"/>
</dbReference>
<dbReference type="EMBL" id="QXFU01001029">
    <property type="protein sequence ID" value="KAE9012874.1"/>
    <property type="molecule type" value="Genomic_DNA"/>
</dbReference>
<dbReference type="AlphaFoldDB" id="A0A6A3L9Z0"/>
<reference evidence="5 7" key="1">
    <citation type="submission" date="2018-09" db="EMBL/GenBank/DDBJ databases">
        <title>Genomic investigation of the strawberry pathogen Phytophthora fragariae indicates pathogenicity is determined by transcriptional variation in three key races.</title>
        <authorList>
            <person name="Adams T.M."/>
            <person name="Armitage A.D."/>
            <person name="Sobczyk M.K."/>
            <person name="Bates H.J."/>
            <person name="Dunwell J.M."/>
            <person name="Nellist C.F."/>
            <person name="Harrison R.J."/>
        </authorList>
    </citation>
    <scope>NUCLEOTIDE SEQUENCE [LARGE SCALE GENOMIC DNA]</scope>
    <source>
        <strain evidence="3 5">SCRP249</strain>
        <strain evidence="2 7">SCRP324</strain>
        <strain evidence="4 6">SCRP333</strain>
    </source>
</reference>
<evidence type="ECO:0000313" key="3">
    <source>
        <dbReference type="EMBL" id="KAE9018061.1"/>
    </source>
</evidence>
<evidence type="ECO:0000313" key="7">
    <source>
        <dbReference type="Proteomes" id="UP000435112"/>
    </source>
</evidence>
<dbReference type="OrthoDB" id="58760at2759"/>
<evidence type="ECO:0000313" key="4">
    <source>
        <dbReference type="EMBL" id="KAE9332283.1"/>
    </source>
</evidence>
<protein>
    <recommendedName>
        <fullName evidence="1">Helicase-associated domain-containing protein</fullName>
    </recommendedName>
</protein>
<accession>A0A6A3L9Z0</accession>